<evidence type="ECO:0000256" key="5">
    <source>
        <dbReference type="RuleBase" id="RU003971"/>
    </source>
</evidence>
<dbReference type="AlphaFoldDB" id="A0ABD2MN85"/>
<evidence type="ECO:0000259" key="6">
    <source>
        <dbReference type="PROSITE" id="PS50207"/>
    </source>
</evidence>
<evidence type="ECO:0000259" key="7">
    <source>
        <dbReference type="PROSITE" id="PS50208"/>
    </source>
</evidence>
<comment type="similarity">
    <text evidence="1 5">Belongs to the peptidase C14A family.</text>
</comment>
<evidence type="ECO:0000256" key="3">
    <source>
        <dbReference type="ARBA" id="ARBA00022703"/>
    </source>
</evidence>
<dbReference type="EMBL" id="JABFTP020000021">
    <property type="protein sequence ID" value="KAL3267710.1"/>
    <property type="molecule type" value="Genomic_DNA"/>
</dbReference>
<evidence type="ECO:0000256" key="2">
    <source>
        <dbReference type="ARBA" id="ARBA00022670"/>
    </source>
</evidence>
<dbReference type="PROSITE" id="PS50208">
    <property type="entry name" value="CASPASE_P20"/>
    <property type="match status" value="1"/>
</dbReference>
<dbReference type="InterPro" id="IPR015917">
    <property type="entry name" value="Pept_C14A"/>
</dbReference>
<accession>A0ABD2MN85</accession>
<evidence type="ECO:0000313" key="8">
    <source>
        <dbReference type="EMBL" id="KAL3267710.1"/>
    </source>
</evidence>
<feature type="domain" description="Caspase family p10" evidence="6">
    <location>
        <begin position="199"/>
        <end position="278"/>
    </location>
</feature>
<protein>
    <recommendedName>
        <fullName evidence="10">Caspase-3</fullName>
    </recommendedName>
</protein>
<evidence type="ECO:0000313" key="9">
    <source>
        <dbReference type="Proteomes" id="UP001516400"/>
    </source>
</evidence>
<dbReference type="SUPFAM" id="SSF52129">
    <property type="entry name" value="Caspase-like"/>
    <property type="match status" value="1"/>
</dbReference>
<dbReference type="PROSITE" id="PS50207">
    <property type="entry name" value="CASPASE_P10"/>
    <property type="match status" value="1"/>
</dbReference>
<dbReference type="InterPro" id="IPR002138">
    <property type="entry name" value="Pept_C14_p10"/>
</dbReference>
<dbReference type="InterPro" id="IPR002398">
    <property type="entry name" value="Pept_C14"/>
</dbReference>
<reference evidence="8 9" key="1">
    <citation type="journal article" date="2021" name="BMC Biol.">
        <title>Horizontally acquired antibacterial genes associated with adaptive radiation of ladybird beetles.</title>
        <authorList>
            <person name="Li H.S."/>
            <person name="Tang X.F."/>
            <person name="Huang Y.H."/>
            <person name="Xu Z.Y."/>
            <person name="Chen M.L."/>
            <person name="Du X.Y."/>
            <person name="Qiu B.Y."/>
            <person name="Chen P.T."/>
            <person name="Zhang W."/>
            <person name="Slipinski A."/>
            <person name="Escalona H.E."/>
            <person name="Waterhouse R.M."/>
            <person name="Zwick A."/>
            <person name="Pang H."/>
        </authorList>
    </citation>
    <scope>NUCLEOTIDE SEQUENCE [LARGE SCALE GENOMIC DNA]</scope>
    <source>
        <strain evidence="8">SYSU2018</strain>
    </source>
</reference>
<dbReference type="PANTHER" id="PTHR47901:SF8">
    <property type="entry name" value="CASPASE-3"/>
    <property type="match status" value="1"/>
</dbReference>
<dbReference type="SMART" id="SM00115">
    <property type="entry name" value="CASc"/>
    <property type="match status" value="1"/>
</dbReference>
<dbReference type="Proteomes" id="UP001516400">
    <property type="component" value="Unassembled WGS sequence"/>
</dbReference>
<dbReference type="PANTHER" id="PTHR47901">
    <property type="entry name" value="CASPASE RECRUITMENT DOMAIN-CONTAINING PROTEIN 18"/>
    <property type="match status" value="1"/>
</dbReference>
<dbReference type="GO" id="GO:0006508">
    <property type="term" value="P:proteolysis"/>
    <property type="evidence" value="ECO:0007669"/>
    <property type="project" value="UniProtKB-KW"/>
</dbReference>
<gene>
    <name evidence="8" type="ORF">HHI36_006841</name>
</gene>
<evidence type="ECO:0000256" key="4">
    <source>
        <dbReference type="ARBA" id="ARBA00022801"/>
    </source>
</evidence>
<name>A0ABD2MN85_9CUCU</name>
<sequence>MAKKFPNTNCDNTYDTKSMKRGQVLIINNKFFNPPHKVRTGSEIDLKCLRELFKQMHMEVEFHEDLDKSQMEQVILQFAKFDAYKISDICIIVIMSHGTEREKEQVVLDRYGQGLKTSWIEDQFNNVNCTLFSGKPKVLLYQLCRGKQPDFATTKIKDKEDATNDPNVVFTETDRNQNNAGLVETDSGLIFQTERRLEDMLVGYATQRGRQAHRDPILGSWYIQLICEVLMEKAHDTQLIEMLNEVDRKMKMLSSQDYTMQTSSYTSNGFNKSLYFNPGIYLDASGNVQKFI</sequence>
<dbReference type="Pfam" id="PF00656">
    <property type="entry name" value="Peptidase_C14"/>
    <property type="match status" value="1"/>
</dbReference>
<keyword evidence="4" id="KW-0378">Hydrolase</keyword>
<dbReference type="InterPro" id="IPR011600">
    <property type="entry name" value="Pept_C14_caspase"/>
</dbReference>
<keyword evidence="9" id="KW-1185">Reference proteome</keyword>
<dbReference type="GO" id="GO:0008233">
    <property type="term" value="F:peptidase activity"/>
    <property type="evidence" value="ECO:0007669"/>
    <property type="project" value="UniProtKB-KW"/>
</dbReference>
<dbReference type="Gene3D" id="3.40.50.1460">
    <property type="match status" value="1"/>
</dbReference>
<dbReference type="PRINTS" id="PR00376">
    <property type="entry name" value="IL1BCENZYME"/>
</dbReference>
<evidence type="ECO:0000256" key="1">
    <source>
        <dbReference type="ARBA" id="ARBA00010134"/>
    </source>
</evidence>
<keyword evidence="2" id="KW-0645">Protease</keyword>
<dbReference type="GO" id="GO:0006915">
    <property type="term" value="P:apoptotic process"/>
    <property type="evidence" value="ECO:0007669"/>
    <property type="project" value="UniProtKB-KW"/>
</dbReference>
<evidence type="ECO:0008006" key="10">
    <source>
        <dbReference type="Google" id="ProtNLM"/>
    </source>
</evidence>
<feature type="domain" description="Caspase family p20" evidence="7">
    <location>
        <begin position="20"/>
        <end position="148"/>
    </location>
</feature>
<dbReference type="InterPro" id="IPR029030">
    <property type="entry name" value="Caspase-like_dom_sf"/>
</dbReference>
<comment type="caution">
    <text evidence="8">The sequence shown here is derived from an EMBL/GenBank/DDBJ whole genome shotgun (WGS) entry which is preliminary data.</text>
</comment>
<proteinExistence type="inferred from homology"/>
<keyword evidence="3" id="KW-0053">Apoptosis</keyword>
<dbReference type="InterPro" id="IPR001309">
    <property type="entry name" value="Pept_C14_p20"/>
</dbReference>
<organism evidence="8 9">
    <name type="scientific">Cryptolaemus montrouzieri</name>
    <dbReference type="NCBI Taxonomy" id="559131"/>
    <lineage>
        <taxon>Eukaryota</taxon>
        <taxon>Metazoa</taxon>
        <taxon>Ecdysozoa</taxon>
        <taxon>Arthropoda</taxon>
        <taxon>Hexapoda</taxon>
        <taxon>Insecta</taxon>
        <taxon>Pterygota</taxon>
        <taxon>Neoptera</taxon>
        <taxon>Endopterygota</taxon>
        <taxon>Coleoptera</taxon>
        <taxon>Polyphaga</taxon>
        <taxon>Cucujiformia</taxon>
        <taxon>Coccinelloidea</taxon>
        <taxon>Coccinellidae</taxon>
        <taxon>Scymninae</taxon>
        <taxon>Scymnini</taxon>
        <taxon>Cryptolaemus</taxon>
    </lineage>
</organism>